<keyword evidence="1" id="KW-0732">Signal</keyword>
<proteinExistence type="predicted"/>
<gene>
    <name evidence="2" type="ORF">AFUS01_LOCUS31732</name>
</gene>
<reference evidence="2" key="1">
    <citation type="submission" date="2021-06" db="EMBL/GenBank/DDBJ databases">
        <authorList>
            <person name="Hodson N. C."/>
            <person name="Mongue J. A."/>
            <person name="Jaron S. K."/>
        </authorList>
    </citation>
    <scope>NUCLEOTIDE SEQUENCE</scope>
</reference>
<comment type="caution">
    <text evidence="2">The sequence shown here is derived from an EMBL/GenBank/DDBJ whole genome shotgun (WGS) entry which is preliminary data.</text>
</comment>
<dbReference type="AlphaFoldDB" id="A0A8J2KV94"/>
<protein>
    <recommendedName>
        <fullName evidence="4">Cuticle protein</fullName>
    </recommendedName>
</protein>
<evidence type="ECO:0008006" key="4">
    <source>
        <dbReference type="Google" id="ProtNLM"/>
    </source>
</evidence>
<feature type="chain" id="PRO_5035176602" description="Cuticle protein" evidence="1">
    <location>
        <begin position="16"/>
        <end position="242"/>
    </location>
</feature>
<sequence>MKFIVLFALFASSYAGVVQQQHGVVAQQAVAVAAAPVVASAPQQYSHQIQAAAIRNVETVGVTKTITPVVTKTTTTRLHSEPAISVGYVQGYTQSAQGPAQVAPVQYNTQYTSYLNPTVGLNGPVSYAGPAVQTGVAVAAQPVAAYASAGPAIAQYASAGPALAQYASAGPALAQYAVPAQASYATGISGIHSAGLYSVQPAYAATQQALIQHQAIAVQPQGIAVQPQIAAYGSPALGYSKY</sequence>
<feature type="signal peptide" evidence="1">
    <location>
        <begin position="1"/>
        <end position="15"/>
    </location>
</feature>
<dbReference type="Proteomes" id="UP000708208">
    <property type="component" value="Unassembled WGS sequence"/>
</dbReference>
<evidence type="ECO:0000313" key="2">
    <source>
        <dbReference type="EMBL" id="CAG7821390.1"/>
    </source>
</evidence>
<dbReference type="EMBL" id="CAJVCH010509420">
    <property type="protein sequence ID" value="CAG7821390.1"/>
    <property type="molecule type" value="Genomic_DNA"/>
</dbReference>
<evidence type="ECO:0000313" key="3">
    <source>
        <dbReference type="Proteomes" id="UP000708208"/>
    </source>
</evidence>
<keyword evidence="3" id="KW-1185">Reference proteome</keyword>
<organism evidence="2 3">
    <name type="scientific">Allacma fusca</name>
    <dbReference type="NCBI Taxonomy" id="39272"/>
    <lineage>
        <taxon>Eukaryota</taxon>
        <taxon>Metazoa</taxon>
        <taxon>Ecdysozoa</taxon>
        <taxon>Arthropoda</taxon>
        <taxon>Hexapoda</taxon>
        <taxon>Collembola</taxon>
        <taxon>Symphypleona</taxon>
        <taxon>Sminthuridae</taxon>
        <taxon>Allacma</taxon>
    </lineage>
</organism>
<name>A0A8J2KV94_9HEXA</name>
<evidence type="ECO:0000256" key="1">
    <source>
        <dbReference type="SAM" id="SignalP"/>
    </source>
</evidence>
<accession>A0A8J2KV94</accession>